<dbReference type="Proteomes" id="UP001211065">
    <property type="component" value="Unassembled WGS sequence"/>
</dbReference>
<evidence type="ECO:0000313" key="2">
    <source>
        <dbReference type="Proteomes" id="UP001211065"/>
    </source>
</evidence>
<dbReference type="AlphaFoldDB" id="A0AAD5XWF1"/>
<protein>
    <submittedName>
        <fullName evidence="1">Uncharacterized protein</fullName>
    </submittedName>
</protein>
<gene>
    <name evidence="1" type="ORF">HK099_002862</name>
</gene>
<reference evidence="1" key="1">
    <citation type="submission" date="2020-05" db="EMBL/GenBank/DDBJ databases">
        <title>Phylogenomic resolution of chytrid fungi.</title>
        <authorList>
            <person name="Stajich J.E."/>
            <person name="Amses K."/>
            <person name="Simmons R."/>
            <person name="Seto K."/>
            <person name="Myers J."/>
            <person name="Bonds A."/>
            <person name="Quandt C.A."/>
            <person name="Barry K."/>
            <person name="Liu P."/>
            <person name="Grigoriev I."/>
            <person name="Longcore J.E."/>
            <person name="James T.Y."/>
        </authorList>
    </citation>
    <scope>NUCLEOTIDE SEQUENCE</scope>
    <source>
        <strain evidence="1">JEL0476</strain>
    </source>
</reference>
<evidence type="ECO:0000313" key="1">
    <source>
        <dbReference type="EMBL" id="KAJ3199990.1"/>
    </source>
</evidence>
<feature type="non-terminal residue" evidence="1">
    <location>
        <position position="1"/>
    </location>
</feature>
<organism evidence="1 2">
    <name type="scientific">Clydaea vesicula</name>
    <dbReference type="NCBI Taxonomy" id="447962"/>
    <lineage>
        <taxon>Eukaryota</taxon>
        <taxon>Fungi</taxon>
        <taxon>Fungi incertae sedis</taxon>
        <taxon>Chytridiomycota</taxon>
        <taxon>Chytridiomycota incertae sedis</taxon>
        <taxon>Chytridiomycetes</taxon>
        <taxon>Lobulomycetales</taxon>
        <taxon>Lobulomycetaceae</taxon>
        <taxon>Clydaea</taxon>
    </lineage>
</organism>
<sequence>QYQNFQPKPLTAEELNQTKNGVNKTDYRLGVPPVVNHSILTKENSYDEHNNSLLQNTAYSHLQGQKNFVANGYSLEPQVYPQNQQEQLYYNNQQQYYPELTDNNYQLDPALYNMEDPQYNYENYHQPNNENFQYDYDTYQNLQFNNNNETYHFNTSNYQPYPAQSSLARSPVRATIKNNKNDADL</sequence>
<comment type="caution">
    <text evidence="1">The sequence shown here is derived from an EMBL/GenBank/DDBJ whole genome shotgun (WGS) entry which is preliminary data.</text>
</comment>
<accession>A0AAD5XWF1</accession>
<name>A0AAD5XWF1_9FUNG</name>
<proteinExistence type="predicted"/>
<keyword evidence="2" id="KW-1185">Reference proteome</keyword>
<dbReference type="EMBL" id="JADGJW010001995">
    <property type="protein sequence ID" value="KAJ3199990.1"/>
    <property type="molecule type" value="Genomic_DNA"/>
</dbReference>